<evidence type="ECO:0000256" key="6">
    <source>
        <dbReference type="ARBA" id="ARBA00023242"/>
    </source>
</evidence>
<evidence type="ECO:0000256" key="3">
    <source>
        <dbReference type="ARBA" id="ARBA00008191"/>
    </source>
</evidence>
<dbReference type="OrthoDB" id="8927710at2759"/>
<dbReference type="PANTHER" id="PTHR31345:SF3">
    <property type="entry name" value="CENTROMERE PROTEIN Q"/>
    <property type="match status" value="1"/>
</dbReference>
<dbReference type="KEGG" id="ncc:104958683"/>
<name>A0A6I9P996_9TELE</name>
<accession>A0A6I9P996</accession>
<feature type="compositionally biased region" description="Basic residues" evidence="9">
    <location>
        <begin position="16"/>
        <end position="29"/>
    </location>
</feature>
<sequence length="288" mass="32290">MKPVRGSNPDSTKTPNMKKKKKPVQRTKKQSAEIQDPKPNGKSTRPNAAKKRKAEVSPSVPHKVKGKEKWRPMPASSIIALENMMDLSILATIALRRKEKKESREHLNIIKSRFLAKCAELKVPVQKQNECFSQNRQEEAKKSGVGKKTLSTVEENLRSVVRALEKTEEQADSLQNICSVLRGQVEEEEEKAKEILQIAEQANLNLPSLPSQKDESTLEARLRTIIPESDSEATARKLGEILQESETTEGTQALLLQAQRQANQLFNPDKPISCSTVHFFHIRSAPSS</sequence>
<evidence type="ECO:0000256" key="8">
    <source>
        <dbReference type="SAM" id="Coils"/>
    </source>
</evidence>
<dbReference type="AlphaFoldDB" id="A0A6I9P996"/>
<dbReference type="CTD" id="55166"/>
<dbReference type="RefSeq" id="XP_010784757.1">
    <property type="nucleotide sequence ID" value="XM_010786455.1"/>
</dbReference>
<evidence type="ECO:0000256" key="4">
    <source>
        <dbReference type="ARBA" id="ARBA00016397"/>
    </source>
</evidence>
<gene>
    <name evidence="11" type="primary">cenpq</name>
</gene>
<evidence type="ECO:0000256" key="7">
    <source>
        <dbReference type="ARBA" id="ARBA00023328"/>
    </source>
</evidence>
<dbReference type="Proteomes" id="UP000504611">
    <property type="component" value="Unplaced"/>
</dbReference>
<proteinExistence type="inferred from homology"/>
<keyword evidence="10" id="KW-1185">Reference proteome</keyword>
<reference evidence="11" key="1">
    <citation type="submission" date="2025-08" db="UniProtKB">
        <authorList>
            <consortium name="RefSeq"/>
        </authorList>
    </citation>
    <scope>IDENTIFICATION</scope>
    <source>
        <tissue evidence="11">Muscle</tissue>
    </source>
</reference>
<comment type="similarity">
    <text evidence="3">Belongs to the CENP-Q/OKP1 family.</text>
</comment>
<evidence type="ECO:0000256" key="2">
    <source>
        <dbReference type="ARBA" id="ARBA00004584"/>
    </source>
</evidence>
<dbReference type="GO" id="GO:0000775">
    <property type="term" value="C:chromosome, centromeric region"/>
    <property type="evidence" value="ECO:0007669"/>
    <property type="project" value="UniProtKB-SubCell"/>
</dbReference>
<dbReference type="InterPro" id="IPR025212">
    <property type="entry name" value="CAD_CENP-Q"/>
</dbReference>
<keyword evidence="8" id="KW-0175">Coiled coil</keyword>
<keyword evidence="5" id="KW-0158">Chromosome</keyword>
<evidence type="ECO:0000313" key="10">
    <source>
        <dbReference type="Proteomes" id="UP000504611"/>
    </source>
</evidence>
<evidence type="ECO:0000256" key="1">
    <source>
        <dbReference type="ARBA" id="ARBA00004123"/>
    </source>
</evidence>
<dbReference type="Pfam" id="PF13094">
    <property type="entry name" value="CENP-Q"/>
    <property type="match status" value="1"/>
</dbReference>
<feature type="coiled-coil region" evidence="8">
    <location>
        <begin position="150"/>
        <end position="205"/>
    </location>
</feature>
<keyword evidence="6" id="KW-0539">Nucleus</keyword>
<keyword evidence="7" id="KW-0137">Centromere</keyword>
<protein>
    <recommendedName>
        <fullName evidence="4">Centromere protein Q</fullName>
    </recommendedName>
</protein>
<comment type="subcellular location">
    <subcellularLocation>
        <location evidence="2">Chromosome</location>
        <location evidence="2">Centromere</location>
    </subcellularLocation>
    <subcellularLocation>
        <location evidence="1">Nucleus</location>
    </subcellularLocation>
</comment>
<dbReference type="GeneID" id="104958683"/>
<dbReference type="PANTHER" id="PTHR31345">
    <property type="entry name" value="CENTROMERE PROTEIN Q"/>
    <property type="match status" value="1"/>
</dbReference>
<evidence type="ECO:0000256" key="5">
    <source>
        <dbReference type="ARBA" id="ARBA00022454"/>
    </source>
</evidence>
<organism evidence="10 11">
    <name type="scientific">Notothenia coriiceps</name>
    <name type="common">black rockcod</name>
    <dbReference type="NCBI Taxonomy" id="8208"/>
    <lineage>
        <taxon>Eukaryota</taxon>
        <taxon>Metazoa</taxon>
        <taxon>Chordata</taxon>
        <taxon>Craniata</taxon>
        <taxon>Vertebrata</taxon>
        <taxon>Euteleostomi</taxon>
        <taxon>Actinopterygii</taxon>
        <taxon>Neopterygii</taxon>
        <taxon>Teleostei</taxon>
        <taxon>Neoteleostei</taxon>
        <taxon>Acanthomorphata</taxon>
        <taxon>Eupercaria</taxon>
        <taxon>Perciformes</taxon>
        <taxon>Notothenioidei</taxon>
        <taxon>Nototheniidae</taxon>
        <taxon>Notothenia</taxon>
    </lineage>
</organism>
<dbReference type="GO" id="GO:0005634">
    <property type="term" value="C:nucleus"/>
    <property type="evidence" value="ECO:0007669"/>
    <property type="project" value="UniProtKB-SubCell"/>
</dbReference>
<evidence type="ECO:0000313" key="11">
    <source>
        <dbReference type="RefSeq" id="XP_010784757.1"/>
    </source>
</evidence>
<feature type="region of interest" description="Disordered" evidence="9">
    <location>
        <begin position="1"/>
        <end position="71"/>
    </location>
</feature>
<evidence type="ECO:0000256" key="9">
    <source>
        <dbReference type="SAM" id="MobiDB-lite"/>
    </source>
</evidence>